<gene>
    <name evidence="3" type="ORF">PITG_13496</name>
</gene>
<dbReference type="Gene3D" id="3.30.40.240">
    <property type="entry name" value="Transglutaminase elicitor, body domain"/>
    <property type="match status" value="1"/>
</dbReference>
<reference evidence="4" key="1">
    <citation type="journal article" date="2009" name="Nature">
        <title>Genome sequence and analysis of the Irish potato famine pathogen Phytophthora infestans.</title>
        <authorList>
            <consortium name="The Broad Institute Genome Sequencing Platform"/>
            <person name="Haas B.J."/>
            <person name="Kamoun S."/>
            <person name="Zody M.C."/>
            <person name="Jiang R.H."/>
            <person name="Handsaker R.E."/>
            <person name="Cano L.M."/>
            <person name="Grabherr M."/>
            <person name="Kodira C.D."/>
            <person name="Raffaele S."/>
            <person name="Torto-Alalibo T."/>
            <person name="Bozkurt T.O."/>
            <person name="Ah-Fong A.M."/>
            <person name="Alvarado L."/>
            <person name="Anderson V.L."/>
            <person name="Armstrong M.R."/>
            <person name="Avrova A."/>
            <person name="Baxter L."/>
            <person name="Beynon J."/>
            <person name="Boevink P.C."/>
            <person name="Bollmann S.R."/>
            <person name="Bos J.I."/>
            <person name="Bulone V."/>
            <person name="Cai G."/>
            <person name="Cakir C."/>
            <person name="Carrington J.C."/>
            <person name="Chawner M."/>
            <person name="Conti L."/>
            <person name="Costanzo S."/>
            <person name="Ewan R."/>
            <person name="Fahlgren N."/>
            <person name="Fischbach M.A."/>
            <person name="Fugelstad J."/>
            <person name="Gilroy E.M."/>
            <person name="Gnerre S."/>
            <person name="Green P.J."/>
            <person name="Grenville-Briggs L.J."/>
            <person name="Griffith J."/>
            <person name="Grunwald N.J."/>
            <person name="Horn K."/>
            <person name="Horner N.R."/>
            <person name="Hu C.H."/>
            <person name="Huitema E."/>
            <person name="Jeong D.H."/>
            <person name="Jones A.M."/>
            <person name="Jones J.D."/>
            <person name="Jones R.W."/>
            <person name="Karlsson E.K."/>
            <person name="Kunjeti S.G."/>
            <person name="Lamour K."/>
            <person name="Liu Z."/>
            <person name="Ma L."/>
            <person name="Maclean D."/>
            <person name="Chibucos M.C."/>
            <person name="McDonald H."/>
            <person name="McWalters J."/>
            <person name="Meijer H.J."/>
            <person name="Morgan W."/>
            <person name="Morris P.F."/>
            <person name="Munro C.A."/>
            <person name="O'Neill K."/>
            <person name="Ospina-Giraldo M."/>
            <person name="Pinzon A."/>
            <person name="Pritchard L."/>
            <person name="Ramsahoye B."/>
            <person name="Ren Q."/>
            <person name="Restrepo S."/>
            <person name="Roy S."/>
            <person name="Sadanandom A."/>
            <person name="Savidor A."/>
            <person name="Schornack S."/>
            <person name="Schwartz D.C."/>
            <person name="Schumann U.D."/>
            <person name="Schwessinger B."/>
            <person name="Seyer L."/>
            <person name="Sharpe T."/>
            <person name="Silvar C."/>
            <person name="Song J."/>
            <person name="Studholme D.J."/>
            <person name="Sykes S."/>
            <person name="Thines M."/>
            <person name="van de Vondervoort P.J."/>
            <person name="Phuntumart V."/>
            <person name="Wawra S."/>
            <person name="Weide R."/>
            <person name="Win J."/>
            <person name="Young C."/>
            <person name="Zhou S."/>
            <person name="Fry W."/>
            <person name="Meyers B.C."/>
            <person name="van West P."/>
            <person name="Ristaino J."/>
            <person name="Govers F."/>
            <person name="Birch P.R."/>
            <person name="Whisson S.C."/>
            <person name="Judelson H.S."/>
            <person name="Nusbaum C."/>
        </authorList>
    </citation>
    <scope>NUCLEOTIDE SEQUENCE [LARGE SCALE GENOMIC DNA]</scope>
    <source>
        <strain evidence="4">T30-4</strain>
    </source>
</reference>
<dbReference type="OMA" id="FHIAISN"/>
<dbReference type="HOGENOM" id="CLU_013767_3_0_1"/>
<feature type="signal peptide" evidence="2">
    <location>
        <begin position="1"/>
        <end position="19"/>
    </location>
</feature>
<keyword evidence="2" id="KW-0732">Signal</keyword>
<dbReference type="Pfam" id="PF16683">
    <property type="entry name" value="TGase_elicitor"/>
    <property type="match status" value="1"/>
</dbReference>
<dbReference type="AlphaFoldDB" id="D0NM49"/>
<dbReference type="GO" id="GO:0016755">
    <property type="term" value="F:aminoacyltransferase activity"/>
    <property type="evidence" value="ECO:0007669"/>
    <property type="project" value="InterPro"/>
</dbReference>
<keyword evidence="4" id="KW-1185">Reference proteome</keyword>
<dbReference type="InterPro" id="IPR032048">
    <property type="entry name" value="TGase_elicitor"/>
</dbReference>
<dbReference type="eggNOG" id="ENOG502S2YG">
    <property type="taxonomic scope" value="Eukaryota"/>
</dbReference>
<evidence type="ECO:0000313" key="3">
    <source>
        <dbReference type="EMBL" id="EEY60770.1"/>
    </source>
</evidence>
<dbReference type="InParanoid" id="D0NM49"/>
<dbReference type="OrthoDB" id="10249031at2759"/>
<evidence type="ECO:0000256" key="1">
    <source>
        <dbReference type="SAM" id="MobiDB-lite"/>
    </source>
</evidence>
<proteinExistence type="predicted"/>
<accession>D0NM49</accession>
<dbReference type="KEGG" id="pif:PITG_13496"/>
<dbReference type="EMBL" id="DS028146">
    <property type="protein sequence ID" value="EEY60770.1"/>
    <property type="molecule type" value="Genomic_DNA"/>
</dbReference>
<feature type="chain" id="PRO_5003012211" evidence="2">
    <location>
        <begin position="20"/>
        <end position="606"/>
    </location>
</feature>
<dbReference type="RefSeq" id="XP_002899716.1">
    <property type="nucleotide sequence ID" value="XM_002899670.1"/>
</dbReference>
<evidence type="ECO:0000313" key="4">
    <source>
        <dbReference type="Proteomes" id="UP000006643"/>
    </source>
</evidence>
<name>D0NM49_PHYIT</name>
<evidence type="ECO:0000256" key="2">
    <source>
        <dbReference type="SAM" id="SignalP"/>
    </source>
</evidence>
<dbReference type="VEuPathDB" id="FungiDB:PITG_13496"/>
<dbReference type="Proteomes" id="UP000006643">
    <property type="component" value="Unassembled WGS sequence"/>
</dbReference>
<sequence>MVMIVRSVALGAAIAAASTLLIQSAPLESNPYTPVELNAPLNASHPAYGAKPNDDCAKPIIPVDPNEAHAKSMTVKNDVAYRKLRVMEDSSYSDIDDLSSYFGEQLEVGFKVLKGQFPHATAPNTPWPSSYWPTFQDSINHVWKSGEACPSEKYAKAYGLDVGDFKDKISTSNGIDSIKNAKSCRTKADCNGSGECAMRDGTSTGRCIPSWYGLCHAWAPAALLEQEPKCNVELNDVNFRVLDIKALLTEVYDGAQISTVFTGARFNGPDNAGDVDQFGRFTKPARRDLGAGFFHIAISNIMGKHQTSLIMDVAADSEVWNQPVWSYNVQTMEIVDTAKACETHFGTSSYPFNSGMVHLAYVKTTVTWAVETYIDGALVSTGKMGQFTVSNNYEYLLELDSDYNIIGVTSVGLSYADVQELLELSIACNSTSTDSEEASHSGDESTEAPLKSKDTTAGKSDKNNGKGKKEAEAPSKTPESTIEEKTDAPVFTTATPTEETYGTDAPTPAPTGTEGESEETPVPTSPEQQPSTDAPVSTTATPTEETYGTDAPTPAPTGTEGESEETPVPTSPEQQPSTEVPVSTTATPTEETRSTGCPGFYDRYPD</sequence>
<feature type="compositionally biased region" description="Low complexity" evidence="1">
    <location>
        <begin position="492"/>
        <end position="589"/>
    </location>
</feature>
<protein>
    <submittedName>
        <fullName evidence="3">Elicitor-like transglutaminase, putative</fullName>
    </submittedName>
</protein>
<dbReference type="GeneID" id="9462071"/>
<feature type="region of interest" description="Disordered" evidence="1">
    <location>
        <begin position="431"/>
        <end position="606"/>
    </location>
</feature>
<feature type="compositionally biased region" description="Basic and acidic residues" evidence="1">
    <location>
        <begin position="450"/>
        <end position="473"/>
    </location>
</feature>
<organism evidence="3 4">
    <name type="scientific">Phytophthora infestans (strain T30-4)</name>
    <name type="common">Potato late blight agent</name>
    <dbReference type="NCBI Taxonomy" id="403677"/>
    <lineage>
        <taxon>Eukaryota</taxon>
        <taxon>Sar</taxon>
        <taxon>Stramenopiles</taxon>
        <taxon>Oomycota</taxon>
        <taxon>Peronosporomycetes</taxon>
        <taxon>Peronosporales</taxon>
        <taxon>Peronosporaceae</taxon>
        <taxon>Phytophthora</taxon>
    </lineage>
</organism>